<keyword evidence="2" id="KW-1185">Reference proteome</keyword>
<evidence type="ECO:0000313" key="1">
    <source>
        <dbReference type="EMBL" id="KXU82440.1"/>
    </source>
</evidence>
<comment type="caution">
    <text evidence="1">The sequence shown here is derived from an EMBL/GenBank/DDBJ whole genome shotgun (WGS) entry which is preliminary data.</text>
</comment>
<protein>
    <submittedName>
        <fullName evidence="1">Uncharacterized protein</fullName>
    </submittedName>
</protein>
<dbReference type="EMBL" id="LRBG01000039">
    <property type="protein sequence ID" value="KXU82440.1"/>
    <property type="molecule type" value="Genomic_DNA"/>
</dbReference>
<evidence type="ECO:0000313" key="2">
    <source>
        <dbReference type="Proteomes" id="UP000075613"/>
    </source>
</evidence>
<proteinExistence type="predicted"/>
<name>A0A149PBP2_9BURK</name>
<accession>A0A149PBP2</accession>
<reference evidence="1 2" key="1">
    <citation type="journal article" date="2015" name="Int. J. Syst. Evol. Microbiol.">
        <title>Burkholderia monticola sp. nov., isolated from mountain soil.</title>
        <authorList>
            <person name="Baek I."/>
            <person name="Seo B."/>
            <person name="Lee I."/>
            <person name="Yi H."/>
            <person name="Chun J."/>
        </authorList>
    </citation>
    <scope>NUCLEOTIDE SEQUENCE [LARGE SCALE GENOMIC DNA]</scope>
    <source>
        <strain evidence="1 2">JC2948</strain>
    </source>
</reference>
<organism evidence="1 2">
    <name type="scientific">Paraburkholderia monticola</name>
    <dbReference type="NCBI Taxonomy" id="1399968"/>
    <lineage>
        <taxon>Bacteria</taxon>
        <taxon>Pseudomonadati</taxon>
        <taxon>Pseudomonadota</taxon>
        <taxon>Betaproteobacteria</taxon>
        <taxon>Burkholderiales</taxon>
        <taxon>Burkholderiaceae</taxon>
        <taxon>Paraburkholderia</taxon>
    </lineage>
</organism>
<dbReference type="STRING" id="1399968.CI15_33440"/>
<dbReference type="Proteomes" id="UP000075613">
    <property type="component" value="Unassembled WGS sequence"/>
</dbReference>
<sequence length="128" mass="14673">MFQSCPIDGGMFTSYDVTSQAALPRGFKPRLLAGLFFIQDAQIASIRSSVPPHQPVERQMKATHEVLRTAYREWMDAREHFEREMRLILFGGHQDLAKVSALLDRLNSTYRHFIEVGRPLVGVETINR</sequence>
<gene>
    <name evidence="1" type="ORF">CI15_33440</name>
</gene>
<dbReference type="AlphaFoldDB" id="A0A149PBP2"/>